<feature type="domain" description="Dystroglycan-type cadherin-like" evidence="1">
    <location>
        <begin position="1411"/>
        <end position="1511"/>
    </location>
</feature>
<dbReference type="EMBL" id="FYDG01000001">
    <property type="protein sequence ID" value="SNB60935.1"/>
    <property type="molecule type" value="Genomic_DNA"/>
</dbReference>
<dbReference type="GO" id="GO:0016020">
    <property type="term" value="C:membrane"/>
    <property type="evidence" value="ECO:0007669"/>
    <property type="project" value="InterPro"/>
</dbReference>
<dbReference type="InterPro" id="IPR041690">
    <property type="entry name" value="Cadherin_5"/>
</dbReference>
<dbReference type="Gene3D" id="2.60.40.10">
    <property type="entry name" value="Immunoglobulins"/>
    <property type="match status" value="1"/>
</dbReference>
<reference evidence="3" key="1">
    <citation type="submission" date="2017-06" db="EMBL/GenBank/DDBJ databases">
        <authorList>
            <person name="Varghese N."/>
            <person name="Submissions S."/>
        </authorList>
    </citation>
    <scope>NUCLEOTIDE SEQUENCE [LARGE SCALE GENOMIC DNA]</scope>
    <source>
        <strain evidence="3">DSM 137</strain>
    </source>
</reference>
<proteinExistence type="predicted"/>
<accession>A0A212QNI3</accession>
<keyword evidence="3" id="KW-1185">Reference proteome</keyword>
<dbReference type="SMART" id="SM00736">
    <property type="entry name" value="CADG"/>
    <property type="match status" value="1"/>
</dbReference>
<gene>
    <name evidence="2" type="ORF">SAMN06265338_101950</name>
</gene>
<sequence>MGAPQQQDKFRNKLRPAEIVAPGAPAGAPLAALAGPVWSGSDADDAAQLTGFGDIARGAALAAGFVGWRAHAPTSFPGGAPAAPLAPAPLAPATDAAAIWPSAHKLEAPASLDAAAASAAGEPAPVLILSSTPVSSAGSPAAAQALTLSPPVLCCGVCGYYQCPTQLLLTDKGLAGTFSGDGPNAVASLSHSFAIPMSNQLVGGTAASSGYPTGSGHTTSDYGVLSGAVTTTTAAQAAAYQSALAASLGSTSNLNPIVLENLKPGNPVSEWGIDGGGSTNIEGFATDISVNHGNAISFKINTDSTNYRIDIYRLGYYGGLGARKVDTLYHTGLQSQPDPLVDAATGLVDAGNWSVSATWNVPGDAVSGVYIAKLTRLDGVAGENQIPFIVRDDSSTSDVVFQTSDETWQAYNGWGIANFYGGEGPATGQGAGRAYAVSYNRPIATRGGVGTAAGAQDYLFGAEYSAISWLEQNGYDVSYLSGVDVDRYGSLLLNHKVYLDAGHDEYWTEQQRLNVEAARDAGVNLEFWSGNEVYWATRLGSSISSDQTSNRTLISYKETWANSDIDPSSQWTGTFMDPRFSSQTGAGTPQNSLTGQLFQVDDTRFSIGLKSITIPYSDANLRFWRNTSVANLQPGQTATLTQNYLGYEWDEAVDNGFQPAGLVALSSTTLDVDTLLLDYGNTTGAGTATHQLTLYRAPSGALVFGAGTVYWAWGLSDSHDLEQTPTDIRVQQAMVNLFADMGVQPQTLASGLIKGQASTDRTAPVSSIDAIGAVTAGELYTLTGTVSDVGGVVAGVELSTDGGASWHPATATGGAVWTYTWSPQVAGTVTILSRAVDDSINLETPSAGRAVTIAPAPYLTLFSGASTPAVVNTTDAGAVELGLRFSSSVAGIVTGVRFYKSSQDTGVHTGELWSSAGALLATVTFSNETASGWQSATFSSPVTITANQTYTVSYHTNVGHYSNTQGYFASTISSGPLKAAPDAGVFAYGAASAFPTSSYDSTNFWVDVMFVPSSGVADTPPVAVADSGLVDVANAPLVIAASQLLANDSDPDGDTLTIASVSGATHGTVVLNPQSNPANTTVTFTPEAGYTGAASFSYTVSDGRGGTSAALVSLTVAPAGSASYSLFTAANIPASVNENDGQPLELGVKFTASAAGQVTALKFYRSAGDTGTDLLDLWTATGTKLATATFANTGASGWQTVTLASPVTITAGATYVASYHTTGAYVATANYFTAAVASGPLTAVASGNGVYSYGGSATEGLFPSNTWNATNYWVDVVFQPTGASGSGPTAVADAGDATEKGGVANGSGGAAATGNVLANDSGAAKTVTAVAFGATAGALGASLAGAHGGLVLNADGGYTYTINENDAAVQALRQPTDTLTDVFSYTLADSSGATASTTLTITLHGADDAPTLAAQTPAQTAVAGQAFSYALPAGTFTDVDSGDALTYAATDASGAALPNWLTFNAATRTFSGAPASADIGSRVIKVSATDAAGLSASETFNLTVSTSPATTVSLFGATTPSTAPASYNDGAPIELGVKFTAATAGQVTALKFYRAASDTGTDVLDLWSATGTKLASVTFSNTSASGWQTVGLASPVTLTAGATYVASYHTTGAYVATGGFFAGPVASGALTAPANAGVYAYGGSATEGLFPTNSYNSTNYWADLAFQPTA</sequence>
<dbReference type="Pfam" id="PF13313">
    <property type="entry name" value="DUF4082"/>
    <property type="match status" value="3"/>
</dbReference>
<dbReference type="Proteomes" id="UP000198418">
    <property type="component" value="Unassembled WGS sequence"/>
</dbReference>
<dbReference type="InterPro" id="IPR015919">
    <property type="entry name" value="Cadherin-like_sf"/>
</dbReference>
<dbReference type="OrthoDB" id="8143322at2"/>
<dbReference type="InterPro" id="IPR014756">
    <property type="entry name" value="Ig_E-set"/>
</dbReference>
<dbReference type="Gene3D" id="2.60.40.650">
    <property type="match status" value="1"/>
</dbReference>
<evidence type="ECO:0000313" key="3">
    <source>
        <dbReference type="Proteomes" id="UP000198418"/>
    </source>
</evidence>
<protein>
    <submittedName>
        <fullName evidence="2">VCBS repeat-containing protein</fullName>
    </submittedName>
</protein>
<dbReference type="GO" id="GO:0005509">
    <property type="term" value="F:calcium ion binding"/>
    <property type="evidence" value="ECO:0007669"/>
    <property type="project" value="InterPro"/>
</dbReference>
<dbReference type="SUPFAM" id="SSF49313">
    <property type="entry name" value="Cadherin-like"/>
    <property type="match status" value="1"/>
</dbReference>
<dbReference type="InterPro" id="IPR025141">
    <property type="entry name" value="DUF4082"/>
</dbReference>
<dbReference type="Pfam" id="PF05345">
    <property type="entry name" value="He_PIG"/>
    <property type="match status" value="1"/>
</dbReference>
<dbReference type="RefSeq" id="WP_088519353.1">
    <property type="nucleotide sequence ID" value="NZ_FYDG01000001.1"/>
</dbReference>
<dbReference type="InterPro" id="IPR006644">
    <property type="entry name" value="Cadg"/>
</dbReference>
<evidence type="ECO:0000313" key="2">
    <source>
        <dbReference type="EMBL" id="SNB60935.1"/>
    </source>
</evidence>
<dbReference type="InterPro" id="IPR046540">
    <property type="entry name" value="DMFA2_C"/>
</dbReference>
<dbReference type="Pfam" id="PF17963">
    <property type="entry name" value="Big_9"/>
    <property type="match status" value="1"/>
</dbReference>
<dbReference type="SUPFAM" id="SSF81296">
    <property type="entry name" value="E set domains"/>
    <property type="match status" value="1"/>
</dbReference>
<dbReference type="InterPro" id="IPR010221">
    <property type="entry name" value="VCBS_dom"/>
</dbReference>
<name>A0A212QNI3_RHOAC</name>
<organism evidence="2 3">
    <name type="scientific">Rhodoblastus acidophilus</name>
    <name type="common">Rhodopseudomonas acidophila</name>
    <dbReference type="NCBI Taxonomy" id="1074"/>
    <lineage>
        <taxon>Bacteria</taxon>
        <taxon>Pseudomonadati</taxon>
        <taxon>Pseudomonadota</taxon>
        <taxon>Alphaproteobacteria</taxon>
        <taxon>Hyphomicrobiales</taxon>
        <taxon>Rhodoblastaceae</taxon>
        <taxon>Rhodoblastus</taxon>
    </lineage>
</organism>
<dbReference type="Pfam" id="PF17892">
    <property type="entry name" value="Cadherin_5"/>
    <property type="match status" value="1"/>
</dbReference>
<dbReference type="NCBIfam" id="TIGR01965">
    <property type="entry name" value="VCBS_repeat"/>
    <property type="match status" value="1"/>
</dbReference>
<dbReference type="Pfam" id="PF20254">
    <property type="entry name" value="DMFA2_C"/>
    <property type="match status" value="1"/>
</dbReference>
<dbReference type="Gene3D" id="2.60.40.2810">
    <property type="match status" value="1"/>
</dbReference>
<evidence type="ECO:0000259" key="1">
    <source>
        <dbReference type="SMART" id="SM00736"/>
    </source>
</evidence>
<dbReference type="InterPro" id="IPR013783">
    <property type="entry name" value="Ig-like_fold"/>
</dbReference>